<evidence type="ECO:0000313" key="8">
    <source>
        <dbReference type="EMBL" id="BBI49934.1"/>
    </source>
</evidence>
<evidence type="ECO:0000256" key="3">
    <source>
        <dbReference type="ARBA" id="ARBA00022475"/>
    </source>
</evidence>
<evidence type="ECO:0000256" key="4">
    <source>
        <dbReference type="ARBA" id="ARBA00022692"/>
    </source>
</evidence>
<keyword evidence="3" id="KW-1003">Cell membrane</keyword>
<keyword evidence="2" id="KW-0813">Transport</keyword>
<feature type="transmembrane region" description="Helical" evidence="7">
    <location>
        <begin position="12"/>
        <end position="30"/>
    </location>
</feature>
<keyword evidence="5 7" id="KW-1133">Transmembrane helix</keyword>
<name>A0ABN5WSJ4_9GAMM</name>
<evidence type="ECO:0000256" key="1">
    <source>
        <dbReference type="ARBA" id="ARBA00004651"/>
    </source>
</evidence>
<accession>A0ABN5WSJ4</accession>
<evidence type="ECO:0000256" key="7">
    <source>
        <dbReference type="SAM" id="Phobius"/>
    </source>
</evidence>
<evidence type="ECO:0000313" key="9">
    <source>
        <dbReference type="Proteomes" id="UP000289555"/>
    </source>
</evidence>
<dbReference type="Pfam" id="PF02028">
    <property type="entry name" value="BCCT"/>
    <property type="match status" value="1"/>
</dbReference>
<keyword evidence="6 7" id="KW-0472">Membrane</keyword>
<evidence type="ECO:0000256" key="6">
    <source>
        <dbReference type="ARBA" id="ARBA00023136"/>
    </source>
</evidence>
<dbReference type="Proteomes" id="UP000289555">
    <property type="component" value="Chromosome"/>
</dbReference>
<feature type="transmembrane region" description="Helical" evidence="7">
    <location>
        <begin position="50"/>
        <end position="70"/>
    </location>
</feature>
<dbReference type="InterPro" id="IPR000060">
    <property type="entry name" value="BCCT_transptr"/>
</dbReference>
<keyword evidence="9" id="KW-1185">Reference proteome</keyword>
<protein>
    <submittedName>
        <fullName evidence="8">Uncharacterized protein</fullName>
    </submittedName>
</protein>
<keyword evidence="4 7" id="KW-0812">Transmembrane</keyword>
<evidence type="ECO:0000256" key="2">
    <source>
        <dbReference type="ARBA" id="ARBA00022448"/>
    </source>
</evidence>
<sequence length="96" mass="11240">MSQTDRKQLKRSVFIPAFVIIMLAVIIGLVNNELLVSVARQLFYLSLSDFGWLYQLLAISTLGVTAFIFFPRQAISVWVGRTQNPRFRWRRPLPWR</sequence>
<evidence type="ECO:0000256" key="5">
    <source>
        <dbReference type="ARBA" id="ARBA00022989"/>
    </source>
</evidence>
<dbReference type="EMBL" id="AP019416">
    <property type="protein sequence ID" value="BBI49934.1"/>
    <property type="molecule type" value="Genomic_DNA"/>
</dbReference>
<gene>
    <name evidence="8" type="ORF">HORIV_23550</name>
</gene>
<proteinExistence type="predicted"/>
<reference evidence="9" key="1">
    <citation type="journal article" date="2019" name="Microbiol. Resour. Announc.">
        <title>Complete Genome Sequence of Halomonas olivaria, a Moderately Halophilic Bacterium Isolated from Olive Processing Effluents, Obtained by Nanopore Sequencing.</title>
        <authorList>
            <person name="Nagata S."/>
            <person name="Ii K.M."/>
            <person name="Tsukimi T."/>
            <person name="Miura M.C."/>
            <person name="Galipon J."/>
            <person name="Arakawa K."/>
        </authorList>
    </citation>
    <scope>NUCLEOTIDE SEQUENCE [LARGE SCALE GENOMIC DNA]</scope>
    <source>
        <strain evidence="9">TYRC17</strain>
    </source>
</reference>
<organism evidence="8 9">
    <name type="scientific">Vreelandella olivaria</name>
    <dbReference type="NCBI Taxonomy" id="390919"/>
    <lineage>
        <taxon>Bacteria</taxon>
        <taxon>Pseudomonadati</taxon>
        <taxon>Pseudomonadota</taxon>
        <taxon>Gammaproteobacteria</taxon>
        <taxon>Oceanospirillales</taxon>
        <taxon>Halomonadaceae</taxon>
        <taxon>Vreelandella</taxon>
    </lineage>
</organism>
<comment type="subcellular location">
    <subcellularLocation>
        <location evidence="1">Cell membrane</location>
        <topology evidence="1">Multi-pass membrane protein</topology>
    </subcellularLocation>
</comment>